<dbReference type="EMBL" id="PKMF04000515">
    <property type="protein sequence ID" value="KAK7827875.1"/>
    <property type="molecule type" value="Genomic_DNA"/>
</dbReference>
<feature type="domain" description="Putative E3 ubiquitin-protein ligase LIN ARM repeats" evidence="1">
    <location>
        <begin position="21"/>
        <end position="108"/>
    </location>
</feature>
<dbReference type="Proteomes" id="UP000237347">
    <property type="component" value="Unassembled WGS sequence"/>
</dbReference>
<evidence type="ECO:0000313" key="3">
    <source>
        <dbReference type="Proteomes" id="UP000237347"/>
    </source>
</evidence>
<dbReference type="InterPro" id="IPR056514">
    <property type="entry name" value="ARM_LIN_2nd"/>
</dbReference>
<evidence type="ECO:0000313" key="2">
    <source>
        <dbReference type="EMBL" id="KAK7827875.1"/>
    </source>
</evidence>
<evidence type="ECO:0000259" key="1">
    <source>
        <dbReference type="Pfam" id="PF23654"/>
    </source>
</evidence>
<sequence>MKSIRPSTSPNSFISKATIDGAISELRQVISKLCMSEVVEESEMAVIQIERFWHEAYMDVDIKTMLSGNSVINGFMEILFNSVDPQVLKATIFLLSDMGSKAKDVIQTDF</sequence>
<dbReference type="PANTHER" id="PTHR47446">
    <property type="entry name" value="RING-TYPE E3 UBIQUITIN TRANSFERASE"/>
    <property type="match status" value="1"/>
</dbReference>
<accession>A0AAW0JMY9</accession>
<proteinExistence type="predicted"/>
<keyword evidence="3" id="KW-1185">Reference proteome</keyword>
<dbReference type="PANTHER" id="PTHR47446:SF2">
    <property type="entry name" value="RING-TYPE E3 UBIQUITIN TRANSFERASE"/>
    <property type="match status" value="1"/>
</dbReference>
<dbReference type="Pfam" id="PF23654">
    <property type="entry name" value="ARM_LIN_2nd"/>
    <property type="match status" value="1"/>
</dbReference>
<dbReference type="InterPro" id="IPR052858">
    <property type="entry name" value="E3_ubiquitin-ligase_LIN"/>
</dbReference>
<gene>
    <name evidence="2" type="primary">LIN_1</name>
    <name evidence="2" type="ORF">CFP56_030831</name>
</gene>
<reference evidence="2 3" key="1">
    <citation type="journal article" date="2018" name="Sci. Data">
        <title>The draft genome sequence of cork oak.</title>
        <authorList>
            <person name="Ramos A.M."/>
            <person name="Usie A."/>
            <person name="Barbosa P."/>
            <person name="Barros P.M."/>
            <person name="Capote T."/>
            <person name="Chaves I."/>
            <person name="Simoes F."/>
            <person name="Abreu I."/>
            <person name="Carrasquinho I."/>
            <person name="Faro C."/>
            <person name="Guimaraes J.B."/>
            <person name="Mendonca D."/>
            <person name="Nobrega F."/>
            <person name="Rodrigues L."/>
            <person name="Saibo N.J.M."/>
            <person name="Varela M.C."/>
            <person name="Egas C."/>
            <person name="Matos J."/>
            <person name="Miguel C.M."/>
            <person name="Oliveira M.M."/>
            <person name="Ricardo C.P."/>
            <person name="Goncalves S."/>
        </authorList>
    </citation>
    <scope>NUCLEOTIDE SEQUENCE [LARGE SCALE GENOMIC DNA]</scope>
    <source>
        <strain evidence="3">cv. HL8</strain>
    </source>
</reference>
<dbReference type="AlphaFoldDB" id="A0AAW0JMY9"/>
<organism evidence="2 3">
    <name type="scientific">Quercus suber</name>
    <name type="common">Cork oak</name>
    <dbReference type="NCBI Taxonomy" id="58331"/>
    <lineage>
        <taxon>Eukaryota</taxon>
        <taxon>Viridiplantae</taxon>
        <taxon>Streptophyta</taxon>
        <taxon>Embryophyta</taxon>
        <taxon>Tracheophyta</taxon>
        <taxon>Spermatophyta</taxon>
        <taxon>Magnoliopsida</taxon>
        <taxon>eudicotyledons</taxon>
        <taxon>Gunneridae</taxon>
        <taxon>Pentapetalae</taxon>
        <taxon>rosids</taxon>
        <taxon>fabids</taxon>
        <taxon>Fagales</taxon>
        <taxon>Fagaceae</taxon>
        <taxon>Quercus</taxon>
    </lineage>
</organism>
<dbReference type="Gramene" id="rna-CFP56_48994">
    <property type="protein sequence ID" value="cds-POE96830.1"/>
    <property type="gene ID" value="gene-CFP56_48994"/>
</dbReference>
<protein>
    <submittedName>
        <fullName evidence="2">E3 ubiquitin-protein ligase lin</fullName>
    </submittedName>
</protein>
<comment type="caution">
    <text evidence="2">The sequence shown here is derived from an EMBL/GenBank/DDBJ whole genome shotgun (WGS) entry which is preliminary data.</text>
</comment>
<name>A0AAW0JMY9_QUESU</name>